<reference evidence="3 4" key="2">
    <citation type="submission" date="2014-07" db="EMBL/GenBank/DDBJ databases">
        <authorList>
            <person name="Zhang J.E."/>
            <person name="Yang H."/>
            <person name="Guo J."/>
            <person name="Deng Z."/>
            <person name="Luo H."/>
            <person name="Luo M."/>
            <person name="Zhao B."/>
        </authorList>
    </citation>
    <scope>NUCLEOTIDE SEQUENCE [LARGE SCALE GENOMIC DNA]</scope>
    <source>
        <strain evidence="3">ATCC 10762</strain>
        <strain evidence="4">ATCC 10762 / DSM 40127 / CCM 3239 / JCM 4008 / LMG 5968 / NBRC 12843 / NCIMB 8234 / A-377</strain>
    </source>
</reference>
<reference evidence="4" key="3">
    <citation type="submission" date="2016-08" db="EMBL/GenBank/DDBJ databases">
        <title>Sequencing, assembly and comparative genomics of S. aureofaciens ATCC 10762.</title>
        <authorList>
            <person name="Gradnigo J.S."/>
            <person name="Johnson N."/>
            <person name="Somerville G.A."/>
        </authorList>
    </citation>
    <scope>NUCLEOTIDE SEQUENCE [LARGE SCALE GENOMIC DNA]</scope>
    <source>
        <strain evidence="4">ATCC 10762 / DSM 40127 / CCM 3239 / JCM 4008 / LMG 5968 / NBRC 12843 / NCIMB 8234 / A-377</strain>
    </source>
</reference>
<sequence>MWNRTTAPWSQPREAIATARREFRVWRGTRPFWAGLLTFSGGLPILYFPFPYAHLSPGGLGLALSTTAGAGSLLIGCLLITLGVMLWLQQQVRIFAGVAAILLALLSVPVANFGGFFLGLLPGLIGGSLACAWAPPDNGGPVEPEIPE</sequence>
<keyword evidence="1" id="KW-0472">Membrane</keyword>
<dbReference type="EMBL" id="BMUB01000001">
    <property type="protein sequence ID" value="GGU57220.1"/>
    <property type="molecule type" value="Genomic_DNA"/>
</dbReference>
<dbReference type="OrthoDB" id="2374834at2"/>
<dbReference type="EMBL" id="JPRF03000045">
    <property type="protein sequence ID" value="OEV34499.1"/>
    <property type="molecule type" value="Genomic_DNA"/>
</dbReference>
<evidence type="ECO:0000313" key="2">
    <source>
        <dbReference type="EMBL" id="GGU57220.1"/>
    </source>
</evidence>
<proteinExistence type="predicted"/>
<dbReference type="Pfam" id="PF19609">
    <property type="entry name" value="DUF6114"/>
    <property type="match status" value="1"/>
</dbReference>
<dbReference type="RefSeq" id="WP_050366961.1">
    <property type="nucleotide sequence ID" value="NZ_BMUB01000001.1"/>
</dbReference>
<accession>A0A1E7N1C7</accession>
<evidence type="ECO:0000313" key="4">
    <source>
        <dbReference type="Proteomes" id="UP000037395"/>
    </source>
</evidence>
<keyword evidence="1" id="KW-1133">Transmembrane helix</keyword>
<accession>A0A8H9HDY1</accession>
<reference evidence="2" key="1">
    <citation type="journal article" date="2014" name="Int. J. Syst. Evol. Microbiol.">
        <title>Complete genome sequence of Corynebacterium casei LMG S-19264T (=DSM 44701T), isolated from a smear-ripened cheese.</title>
        <authorList>
            <consortium name="US DOE Joint Genome Institute (JGI-PGF)"/>
            <person name="Walter F."/>
            <person name="Albersmeier A."/>
            <person name="Kalinowski J."/>
            <person name="Ruckert C."/>
        </authorList>
    </citation>
    <scope>NUCLEOTIDE SEQUENCE</scope>
    <source>
        <strain evidence="2">JCM 4434</strain>
    </source>
</reference>
<protein>
    <recommendedName>
        <fullName evidence="5">Integral membrane protein</fullName>
    </recommendedName>
</protein>
<keyword evidence="4" id="KW-1185">Reference proteome</keyword>
<keyword evidence="1" id="KW-0812">Transmembrane</keyword>
<dbReference type="Proteomes" id="UP000610124">
    <property type="component" value="Unassembled WGS sequence"/>
</dbReference>
<reference evidence="3" key="4">
    <citation type="submission" date="2016-08" db="EMBL/GenBank/DDBJ databases">
        <title>Sequencing, Assembly and Comparative Genomics of S. aureofaciens ATCC 10762.</title>
        <authorList>
            <person name="Gradnigo J.S."/>
            <person name="Johnson N."/>
            <person name="Somerville G.A."/>
        </authorList>
    </citation>
    <scope>NUCLEOTIDE SEQUENCE [LARGE SCALE GENOMIC DNA]</scope>
    <source>
        <strain evidence="3">ATCC 10762</strain>
    </source>
</reference>
<feature type="transmembrane region" description="Helical" evidence="1">
    <location>
        <begin position="62"/>
        <end position="88"/>
    </location>
</feature>
<feature type="transmembrane region" description="Helical" evidence="1">
    <location>
        <begin position="31"/>
        <end position="50"/>
    </location>
</feature>
<dbReference type="Proteomes" id="UP000037395">
    <property type="component" value="Unassembled WGS sequence"/>
</dbReference>
<dbReference type="GeneID" id="97483654"/>
<evidence type="ECO:0000313" key="3">
    <source>
        <dbReference type="EMBL" id="OEV34499.1"/>
    </source>
</evidence>
<reference evidence="2" key="5">
    <citation type="submission" date="2020-09" db="EMBL/GenBank/DDBJ databases">
        <authorList>
            <person name="Sun Q."/>
            <person name="Ohkuma M."/>
        </authorList>
    </citation>
    <scope>NUCLEOTIDE SEQUENCE</scope>
    <source>
        <strain evidence="2">JCM 4434</strain>
    </source>
</reference>
<gene>
    <name evidence="2" type="ORF">GCM10010502_04650</name>
    <name evidence="3" type="ORF">HS99_0035465</name>
</gene>
<dbReference type="AlphaFoldDB" id="A0A1E7N1C7"/>
<feature type="transmembrane region" description="Helical" evidence="1">
    <location>
        <begin position="95"/>
        <end position="118"/>
    </location>
</feature>
<organism evidence="3 4">
    <name type="scientific">Kitasatospora aureofaciens</name>
    <name type="common">Streptomyces aureofaciens</name>
    <dbReference type="NCBI Taxonomy" id="1894"/>
    <lineage>
        <taxon>Bacteria</taxon>
        <taxon>Bacillati</taxon>
        <taxon>Actinomycetota</taxon>
        <taxon>Actinomycetes</taxon>
        <taxon>Kitasatosporales</taxon>
        <taxon>Streptomycetaceae</taxon>
        <taxon>Kitasatospora</taxon>
    </lineage>
</organism>
<name>A0A1E7N1C7_KITAU</name>
<comment type="caution">
    <text evidence="3">The sequence shown here is derived from an EMBL/GenBank/DDBJ whole genome shotgun (WGS) entry which is preliminary data.</text>
</comment>
<evidence type="ECO:0000256" key="1">
    <source>
        <dbReference type="SAM" id="Phobius"/>
    </source>
</evidence>
<dbReference type="InterPro" id="IPR046096">
    <property type="entry name" value="DUF6114"/>
</dbReference>
<evidence type="ECO:0008006" key="5">
    <source>
        <dbReference type="Google" id="ProtNLM"/>
    </source>
</evidence>